<accession>A0A0S2DLA5</accession>
<reference evidence="2 3" key="1">
    <citation type="submission" date="2015-11" db="EMBL/GenBank/DDBJ databases">
        <title>Genome sequences of Lysobacter enzymogenes strain C3 and Lysobacter antibioticus ATCC 29479.</title>
        <authorList>
            <person name="Kobayashi D.Y."/>
        </authorList>
    </citation>
    <scope>NUCLEOTIDE SEQUENCE [LARGE SCALE GENOMIC DNA]</scope>
    <source>
        <strain evidence="2 3">C3</strain>
    </source>
</reference>
<protein>
    <submittedName>
        <fullName evidence="2">Uncharacterized protein</fullName>
    </submittedName>
</protein>
<proteinExistence type="predicted"/>
<evidence type="ECO:0000313" key="3">
    <source>
        <dbReference type="Proteomes" id="UP000061569"/>
    </source>
</evidence>
<feature type="compositionally biased region" description="Acidic residues" evidence="1">
    <location>
        <begin position="1"/>
        <end position="10"/>
    </location>
</feature>
<sequence length="72" mass="7221">MAEDAVEDFECGGRHGPSLAARPRAAVGECAGRGVGRRRGGGSGAAGGSCGRALRPDALFSGRGDRSGRHRA</sequence>
<organism evidence="2 3">
    <name type="scientific">Lysobacter enzymogenes</name>
    <dbReference type="NCBI Taxonomy" id="69"/>
    <lineage>
        <taxon>Bacteria</taxon>
        <taxon>Pseudomonadati</taxon>
        <taxon>Pseudomonadota</taxon>
        <taxon>Gammaproteobacteria</taxon>
        <taxon>Lysobacterales</taxon>
        <taxon>Lysobacteraceae</taxon>
        <taxon>Lysobacter</taxon>
    </lineage>
</organism>
<dbReference type="AlphaFoldDB" id="A0A0S2DLA5"/>
<name>A0A0S2DLA5_LYSEN</name>
<dbReference type="KEGG" id="lez:GLE_3984"/>
<evidence type="ECO:0000313" key="2">
    <source>
        <dbReference type="EMBL" id="ALN59326.1"/>
    </source>
</evidence>
<feature type="compositionally biased region" description="Gly residues" evidence="1">
    <location>
        <begin position="41"/>
        <end position="50"/>
    </location>
</feature>
<feature type="region of interest" description="Disordered" evidence="1">
    <location>
        <begin position="32"/>
        <end position="72"/>
    </location>
</feature>
<feature type="region of interest" description="Disordered" evidence="1">
    <location>
        <begin position="1"/>
        <end position="20"/>
    </location>
</feature>
<gene>
    <name evidence="2" type="ORF">GLE_3984</name>
</gene>
<evidence type="ECO:0000256" key="1">
    <source>
        <dbReference type="SAM" id="MobiDB-lite"/>
    </source>
</evidence>
<dbReference type="EMBL" id="CP013140">
    <property type="protein sequence ID" value="ALN59326.1"/>
    <property type="molecule type" value="Genomic_DNA"/>
</dbReference>
<feature type="compositionally biased region" description="Basic and acidic residues" evidence="1">
    <location>
        <begin position="63"/>
        <end position="72"/>
    </location>
</feature>
<dbReference type="Proteomes" id="UP000061569">
    <property type="component" value="Chromosome"/>
</dbReference>